<dbReference type="VEuPathDB" id="VectorBase:GAUT005178"/>
<proteinExistence type="predicted"/>
<evidence type="ECO:0000313" key="1">
    <source>
        <dbReference type="EnsemblMetazoa" id="GAUT005178-PA"/>
    </source>
</evidence>
<dbReference type="EnsemblMetazoa" id="GAUT005178-RA">
    <property type="protein sequence ID" value="GAUT005178-PA"/>
    <property type="gene ID" value="GAUT005178"/>
</dbReference>
<accession>A0A1A9UHM4</accession>
<keyword evidence="2" id="KW-1185">Reference proteome</keyword>
<dbReference type="AlphaFoldDB" id="A0A1A9UHM4"/>
<sequence>MLPSRRKTKLEPIDAQTVVRGDVCSRAAYATVTTAHKDIVGKKCRLSFAAIVLGNRCLRSRVERETDIALQVVAARKIQHFFRHLVSSKPLTVYFVLVKPTAEEVACDVASVVSMTAHSIVQKVSGDNEEETDVGPLDSFDLDCQVLLS</sequence>
<dbReference type="Proteomes" id="UP000078200">
    <property type="component" value="Unassembled WGS sequence"/>
</dbReference>
<reference evidence="1" key="1">
    <citation type="submission" date="2020-05" db="UniProtKB">
        <authorList>
            <consortium name="EnsemblMetazoa"/>
        </authorList>
    </citation>
    <scope>IDENTIFICATION</scope>
    <source>
        <strain evidence="1">TTRI</strain>
    </source>
</reference>
<organism evidence="1 2">
    <name type="scientific">Glossina austeni</name>
    <name type="common">Savannah tsetse fly</name>
    <dbReference type="NCBI Taxonomy" id="7395"/>
    <lineage>
        <taxon>Eukaryota</taxon>
        <taxon>Metazoa</taxon>
        <taxon>Ecdysozoa</taxon>
        <taxon>Arthropoda</taxon>
        <taxon>Hexapoda</taxon>
        <taxon>Insecta</taxon>
        <taxon>Pterygota</taxon>
        <taxon>Neoptera</taxon>
        <taxon>Endopterygota</taxon>
        <taxon>Diptera</taxon>
        <taxon>Brachycera</taxon>
        <taxon>Muscomorpha</taxon>
        <taxon>Hippoboscoidea</taxon>
        <taxon>Glossinidae</taxon>
        <taxon>Glossina</taxon>
    </lineage>
</organism>
<protein>
    <submittedName>
        <fullName evidence="1">Uncharacterized protein</fullName>
    </submittedName>
</protein>
<dbReference type="STRING" id="7395.A0A1A9UHM4"/>
<name>A0A1A9UHM4_GLOAU</name>
<evidence type="ECO:0000313" key="2">
    <source>
        <dbReference type="Proteomes" id="UP000078200"/>
    </source>
</evidence>